<organism evidence="3">
    <name type="scientific">hydrothermal vent metagenome</name>
    <dbReference type="NCBI Taxonomy" id="652676"/>
    <lineage>
        <taxon>unclassified sequences</taxon>
        <taxon>metagenomes</taxon>
        <taxon>ecological metagenomes</taxon>
    </lineage>
</organism>
<feature type="compositionally biased region" description="Acidic residues" evidence="1">
    <location>
        <begin position="15"/>
        <end position="30"/>
    </location>
</feature>
<proteinExistence type="predicted"/>
<accession>A0A3B0VAF0</accession>
<name>A0A3B0VAF0_9ZZZZ</name>
<feature type="region of interest" description="Disordered" evidence="1">
    <location>
        <begin position="1"/>
        <end position="69"/>
    </location>
</feature>
<gene>
    <name evidence="3" type="ORF">MNBD_DELTA03-1220</name>
</gene>
<evidence type="ECO:0000313" key="3">
    <source>
        <dbReference type="EMBL" id="VAW35177.1"/>
    </source>
</evidence>
<protein>
    <submittedName>
        <fullName evidence="3">Uncharacterized protein</fullName>
    </submittedName>
</protein>
<keyword evidence="2" id="KW-1133">Transmembrane helix</keyword>
<evidence type="ECO:0000256" key="2">
    <source>
        <dbReference type="SAM" id="Phobius"/>
    </source>
</evidence>
<dbReference type="EMBL" id="UOEX01000117">
    <property type="protein sequence ID" value="VAW35177.1"/>
    <property type="molecule type" value="Genomic_DNA"/>
</dbReference>
<sequence>MAKPANKPGQNDGNDIGEDWGEAFADDDEMFSPAGEGSSPFFLEDEQEKLPEKTGKKQGAGKDGISVSPAGSLSKGIAGEAFKKIISLPRPFKIALAGALLLTLLFLIFFLRPAAEPQKPALSLPVVQPRPPREQPAAAGSSIIKKGEPLNKLKPTLGVKQLVPKTVPPVAEPPKETYFGLAVGQQSRKWPLKSFFVAIPAANHTSVVLTVDLTLFVQSAGKTALPVSREIFLRDLIYQFFRNQSLADLKRFTLARSILKRRLMAWIKKQWPGLPVLSISFNRYQLL</sequence>
<evidence type="ECO:0000256" key="1">
    <source>
        <dbReference type="SAM" id="MobiDB-lite"/>
    </source>
</evidence>
<keyword evidence="2" id="KW-0812">Transmembrane</keyword>
<reference evidence="3" key="1">
    <citation type="submission" date="2018-06" db="EMBL/GenBank/DDBJ databases">
        <authorList>
            <person name="Zhirakovskaya E."/>
        </authorList>
    </citation>
    <scope>NUCLEOTIDE SEQUENCE</scope>
</reference>
<feature type="transmembrane region" description="Helical" evidence="2">
    <location>
        <begin position="92"/>
        <end position="111"/>
    </location>
</feature>
<dbReference type="AlphaFoldDB" id="A0A3B0VAF0"/>
<keyword evidence="2" id="KW-0472">Membrane</keyword>